<evidence type="ECO:0000313" key="2">
    <source>
        <dbReference type="Proteomes" id="UP000479114"/>
    </source>
</evidence>
<reference evidence="1 2" key="1">
    <citation type="submission" date="2020-02" db="EMBL/GenBank/DDBJ databases">
        <title>Paenibacillus sp. nov., isolated from rhizosphere soil of tomato.</title>
        <authorList>
            <person name="Weon H.-Y."/>
            <person name="Lee S.A."/>
        </authorList>
    </citation>
    <scope>NUCLEOTIDE SEQUENCE [LARGE SCALE GENOMIC DNA]</scope>
    <source>
        <strain evidence="1 2">14171R-81</strain>
    </source>
</reference>
<dbReference type="EMBL" id="CP048286">
    <property type="protein sequence ID" value="QHW34276.1"/>
    <property type="molecule type" value="Genomic_DNA"/>
</dbReference>
<evidence type="ECO:0000313" key="1">
    <source>
        <dbReference type="EMBL" id="QHW34276.1"/>
    </source>
</evidence>
<dbReference type="KEGG" id="prz:GZH47_28085"/>
<proteinExistence type="predicted"/>
<accession>A0A6C0P7B1</accession>
<gene>
    <name evidence="1" type="ORF">GZH47_28085</name>
</gene>
<keyword evidence="2" id="KW-1185">Reference proteome</keyword>
<dbReference type="AlphaFoldDB" id="A0A6C0P7B1"/>
<protein>
    <submittedName>
        <fullName evidence="1">Uncharacterized protein</fullName>
    </submittedName>
</protein>
<dbReference type="Proteomes" id="UP000479114">
    <property type="component" value="Chromosome"/>
</dbReference>
<dbReference type="RefSeq" id="WP_162644268.1">
    <property type="nucleotide sequence ID" value="NZ_CP048286.1"/>
</dbReference>
<name>A0A6C0P7B1_9BACL</name>
<organism evidence="1 2">
    <name type="scientific">Paenibacillus rhizovicinus</name>
    <dbReference type="NCBI Taxonomy" id="2704463"/>
    <lineage>
        <taxon>Bacteria</taxon>
        <taxon>Bacillati</taxon>
        <taxon>Bacillota</taxon>
        <taxon>Bacilli</taxon>
        <taxon>Bacillales</taxon>
        <taxon>Paenibacillaceae</taxon>
        <taxon>Paenibacillus</taxon>
    </lineage>
</organism>
<sequence length="60" mass="6970">MTQNKPPNIKRKFFIPVLQRFAGEKHHKIDESWRSGHQSTVPASIDIQDPVILKQCDDRS</sequence>